<accession>A0ABU9BKC7</accession>
<evidence type="ECO:0000256" key="1">
    <source>
        <dbReference type="SAM" id="MobiDB-lite"/>
    </source>
</evidence>
<comment type="caution">
    <text evidence="3">The sequence shown here is derived from an EMBL/GenBank/DDBJ whole genome shotgun (WGS) entry which is preliminary data.</text>
</comment>
<name>A0ABU9BKC7_9BURK</name>
<feature type="chain" id="PRO_5047535747" description="Secreted protein" evidence="2">
    <location>
        <begin position="24"/>
        <end position="285"/>
    </location>
</feature>
<feature type="region of interest" description="Disordered" evidence="1">
    <location>
        <begin position="135"/>
        <end position="154"/>
    </location>
</feature>
<keyword evidence="4" id="KW-1185">Reference proteome</keyword>
<dbReference type="EMBL" id="JBBUTG010000003">
    <property type="protein sequence ID" value="MEK8030427.1"/>
    <property type="molecule type" value="Genomic_DNA"/>
</dbReference>
<evidence type="ECO:0000313" key="4">
    <source>
        <dbReference type="Proteomes" id="UP001371218"/>
    </source>
</evidence>
<feature type="signal peptide" evidence="2">
    <location>
        <begin position="1"/>
        <end position="23"/>
    </location>
</feature>
<dbReference type="RefSeq" id="WP_341424794.1">
    <property type="nucleotide sequence ID" value="NZ_JBBUTG010000003.1"/>
</dbReference>
<evidence type="ECO:0000256" key="2">
    <source>
        <dbReference type="SAM" id="SignalP"/>
    </source>
</evidence>
<proteinExistence type="predicted"/>
<dbReference type="Proteomes" id="UP001371218">
    <property type="component" value="Unassembled WGS sequence"/>
</dbReference>
<reference evidence="3 4" key="1">
    <citation type="submission" date="2024-04" db="EMBL/GenBank/DDBJ databases">
        <title>Novel species of the genus Ideonella isolated from streams.</title>
        <authorList>
            <person name="Lu H."/>
        </authorList>
    </citation>
    <scope>NUCLEOTIDE SEQUENCE [LARGE SCALE GENOMIC DNA]</scope>
    <source>
        <strain evidence="3 4">DXS29W</strain>
    </source>
</reference>
<protein>
    <recommendedName>
        <fullName evidence="5">Secreted protein</fullName>
    </recommendedName>
</protein>
<sequence>MPTPYRALVICPALTAWAALVLAAPSASTPPSNGAASGALTLLLPLQGSGAGPGGGILKLDDINDSRCRAAERCGRAAAASRDAVVQLTVQSPEGRRYAATLALGAAPGRPSRSAPASARMGDWLVELLAITPEGRELPSDGPAGRPQTASLRVTPADRVSLGAGQVADLPRAGARLRVLSIDDHRCPPGVACGVAGYVQVETEISAPGVPAERMTWGAPTDAVAVRTWRGHDIAWCGVPPPRGVRGVEGGGQPPLQAEFFVGPASGQKASAPAPAGAVCSPALP</sequence>
<gene>
    <name evidence="3" type="ORF">AACH06_06275</name>
</gene>
<evidence type="ECO:0008006" key="5">
    <source>
        <dbReference type="Google" id="ProtNLM"/>
    </source>
</evidence>
<evidence type="ECO:0000313" key="3">
    <source>
        <dbReference type="EMBL" id="MEK8030427.1"/>
    </source>
</evidence>
<organism evidence="3 4">
    <name type="scientific">Ideonella lacteola</name>
    <dbReference type="NCBI Taxonomy" id="2984193"/>
    <lineage>
        <taxon>Bacteria</taxon>
        <taxon>Pseudomonadati</taxon>
        <taxon>Pseudomonadota</taxon>
        <taxon>Betaproteobacteria</taxon>
        <taxon>Burkholderiales</taxon>
        <taxon>Sphaerotilaceae</taxon>
        <taxon>Ideonella</taxon>
    </lineage>
</organism>
<keyword evidence="2" id="KW-0732">Signal</keyword>